<keyword evidence="2" id="KW-1185">Reference proteome</keyword>
<organism evidence="1 2">
    <name type="scientific">Paenibacillus chartarius</name>
    <dbReference type="NCBI Taxonomy" id="747481"/>
    <lineage>
        <taxon>Bacteria</taxon>
        <taxon>Bacillati</taxon>
        <taxon>Bacillota</taxon>
        <taxon>Bacilli</taxon>
        <taxon>Bacillales</taxon>
        <taxon>Paenibacillaceae</taxon>
        <taxon>Paenibacillus</taxon>
    </lineage>
</organism>
<evidence type="ECO:0000313" key="1">
    <source>
        <dbReference type="EMBL" id="MFC0212128.1"/>
    </source>
</evidence>
<protein>
    <submittedName>
        <fullName evidence="1">Uncharacterized protein</fullName>
    </submittedName>
</protein>
<sequence>MSTTFTLHCFEEKEKLVQCLVRGTAINTEKKNADKGITKNKFRNSNSDEVNQVVNDNFEDKYRIDTYSENGYEHIRLYSAKDKCLYIILRESIFQEQLEKKEDTNLSIHYLYAYAYINRGLAKSSPNLMGQLAFGDDGIVSHKELLIQQKVREVIKDIDVDVTQLITYDVVRGKVVSVKARVLNPDIALPSLFEEDLSQYIVSYDNEDETVGFAVESQYEELSDEMQNQIISDLLKLKRKQKDQDEE</sequence>
<gene>
    <name evidence="1" type="ORF">ACFFK0_06605</name>
</gene>
<dbReference type="RefSeq" id="WP_377469219.1">
    <property type="nucleotide sequence ID" value="NZ_JBHLWN010000026.1"/>
</dbReference>
<dbReference type="Proteomes" id="UP001589776">
    <property type="component" value="Unassembled WGS sequence"/>
</dbReference>
<reference evidence="1 2" key="1">
    <citation type="submission" date="2024-09" db="EMBL/GenBank/DDBJ databases">
        <authorList>
            <person name="Sun Q."/>
            <person name="Mori K."/>
        </authorList>
    </citation>
    <scope>NUCLEOTIDE SEQUENCE [LARGE SCALE GENOMIC DNA]</scope>
    <source>
        <strain evidence="1 2">CCM 7759</strain>
    </source>
</reference>
<evidence type="ECO:0000313" key="2">
    <source>
        <dbReference type="Proteomes" id="UP001589776"/>
    </source>
</evidence>
<proteinExistence type="predicted"/>
<name>A0ABV6DHK1_9BACL</name>
<dbReference type="EMBL" id="JBHLWN010000026">
    <property type="protein sequence ID" value="MFC0212128.1"/>
    <property type="molecule type" value="Genomic_DNA"/>
</dbReference>
<accession>A0ABV6DHK1</accession>
<comment type="caution">
    <text evidence="1">The sequence shown here is derived from an EMBL/GenBank/DDBJ whole genome shotgun (WGS) entry which is preliminary data.</text>
</comment>